<name>A0A0F3IJV4_9PROT</name>
<dbReference type="AlphaFoldDB" id="A0A0F3IJV4"/>
<comment type="caution">
    <text evidence="2">The sequence shown here is derived from an EMBL/GenBank/DDBJ whole genome shotgun (WGS) entry which is preliminary data.</text>
</comment>
<feature type="transmembrane region" description="Helical" evidence="1">
    <location>
        <begin position="301"/>
        <end position="322"/>
    </location>
</feature>
<organism evidence="2 3">
    <name type="scientific">Elstera litoralis</name>
    <dbReference type="NCBI Taxonomy" id="552518"/>
    <lineage>
        <taxon>Bacteria</taxon>
        <taxon>Pseudomonadati</taxon>
        <taxon>Pseudomonadota</taxon>
        <taxon>Alphaproteobacteria</taxon>
        <taxon>Rhodospirillales</taxon>
        <taxon>Rhodospirillaceae</taxon>
        <taxon>Elstera</taxon>
    </lineage>
</organism>
<accession>A0A0F3IJV4</accession>
<evidence type="ECO:0000313" key="3">
    <source>
        <dbReference type="Proteomes" id="UP000033774"/>
    </source>
</evidence>
<dbReference type="Proteomes" id="UP000033774">
    <property type="component" value="Unassembled WGS sequence"/>
</dbReference>
<feature type="transmembrane region" description="Helical" evidence="1">
    <location>
        <begin position="80"/>
        <end position="97"/>
    </location>
</feature>
<evidence type="ECO:0008006" key="4">
    <source>
        <dbReference type="Google" id="ProtNLM"/>
    </source>
</evidence>
<keyword evidence="1" id="KW-0472">Membrane</keyword>
<feature type="transmembrane region" description="Helical" evidence="1">
    <location>
        <begin position="109"/>
        <end position="131"/>
    </location>
</feature>
<keyword evidence="3" id="KW-1185">Reference proteome</keyword>
<keyword evidence="1" id="KW-1133">Transmembrane helix</keyword>
<gene>
    <name evidence="2" type="ORF">VZ95_20520</name>
</gene>
<feature type="transmembrane region" description="Helical" evidence="1">
    <location>
        <begin position="137"/>
        <end position="157"/>
    </location>
</feature>
<dbReference type="OrthoDB" id="9808602at2"/>
<sequence length="326" mass="36630">MIWQEMEDEKKDGGRLSQENQFRPRLGFSYGIRHTVVISSDIFAFLLAFFLALLVGGIVNGLSLDSAYAEGIAETFEWRAIQFAVLASGAVFIFFVLGHYRLPVPVWTAYSHIVIICFIMLLADGFLVYAAKDHLSRLWLVNTWFLAAVLIPLGRFVTRRILDGLGIWRIPSLLVGTGDVTDHIRRALATDPTLGYEIIDVIDPAVMATPQNGQLWRQLCEKRGARFVILSLSDREMIAYSDLLSDLVWERLPFAVVPSLGGLPILGFDQLSFIGQDFMMLVAKNNLGQPIRRRVKFVSDILMASLMTLACLPIFILFSWLVSRDG</sequence>
<reference evidence="2 3" key="1">
    <citation type="submission" date="2015-03" db="EMBL/GenBank/DDBJ databases">
        <title>Draft genome sequence of Elstera litoralis.</title>
        <authorList>
            <person name="Rahalkar M.C."/>
            <person name="Dhakephalkar P.K."/>
            <person name="Pore S.D."/>
            <person name="Arora P."/>
            <person name="Kapse N.G."/>
            <person name="Pandit P.S."/>
        </authorList>
    </citation>
    <scope>NUCLEOTIDE SEQUENCE [LARGE SCALE GENOMIC DNA]</scope>
    <source>
        <strain evidence="2 3">Dia-1</strain>
    </source>
</reference>
<feature type="transmembrane region" description="Helical" evidence="1">
    <location>
        <begin position="42"/>
        <end position="60"/>
    </location>
</feature>
<evidence type="ECO:0000256" key="1">
    <source>
        <dbReference type="SAM" id="Phobius"/>
    </source>
</evidence>
<dbReference type="EMBL" id="LAJY01000886">
    <property type="protein sequence ID" value="KJV06803.1"/>
    <property type="molecule type" value="Genomic_DNA"/>
</dbReference>
<dbReference type="RefSeq" id="WP_045777514.1">
    <property type="nucleotide sequence ID" value="NZ_LAJY01000886.1"/>
</dbReference>
<feature type="non-terminal residue" evidence="2">
    <location>
        <position position="326"/>
    </location>
</feature>
<protein>
    <recommendedName>
        <fullName evidence="4">Bacterial sugar transferase domain-containing protein</fullName>
    </recommendedName>
</protein>
<proteinExistence type="predicted"/>
<keyword evidence="1" id="KW-0812">Transmembrane</keyword>
<evidence type="ECO:0000313" key="2">
    <source>
        <dbReference type="EMBL" id="KJV06803.1"/>
    </source>
</evidence>